<proteinExistence type="inferred from homology"/>
<keyword evidence="7 9" id="KW-0472">Membrane</keyword>
<organism evidence="10 11">
    <name type="scientific">Fomitopsis schrenkii</name>
    <name type="common">Brown rot fungus</name>
    <dbReference type="NCBI Taxonomy" id="2126942"/>
    <lineage>
        <taxon>Eukaryota</taxon>
        <taxon>Fungi</taxon>
        <taxon>Dikarya</taxon>
        <taxon>Basidiomycota</taxon>
        <taxon>Agaricomycotina</taxon>
        <taxon>Agaricomycetes</taxon>
        <taxon>Polyporales</taxon>
        <taxon>Fomitopsis</taxon>
    </lineage>
</organism>
<evidence type="ECO:0000256" key="7">
    <source>
        <dbReference type="ARBA" id="ARBA00023136"/>
    </source>
</evidence>
<dbReference type="GO" id="GO:0015250">
    <property type="term" value="F:water channel activity"/>
    <property type="evidence" value="ECO:0007669"/>
    <property type="project" value="TreeGrafter"/>
</dbReference>
<keyword evidence="6 9" id="KW-1133">Transmembrane helix</keyword>
<gene>
    <name evidence="10" type="ORF">FOMPIDRAFT_1152048</name>
</gene>
<dbReference type="InterPro" id="IPR050363">
    <property type="entry name" value="MIP/Aquaporin"/>
</dbReference>
<keyword evidence="11" id="KW-1185">Reference proteome</keyword>
<dbReference type="EMBL" id="KE504206">
    <property type="protein sequence ID" value="EPS95510.1"/>
    <property type="molecule type" value="Genomic_DNA"/>
</dbReference>
<comment type="subcellular location">
    <subcellularLocation>
        <location evidence="1">Membrane</location>
        <topology evidence="1">Multi-pass membrane protein</topology>
    </subcellularLocation>
</comment>
<protein>
    <recommendedName>
        <fullName evidence="12">Aquaporin-like protein</fullName>
    </recommendedName>
</protein>
<dbReference type="GO" id="GO:0015254">
    <property type="term" value="F:glycerol channel activity"/>
    <property type="evidence" value="ECO:0007669"/>
    <property type="project" value="TreeGrafter"/>
</dbReference>
<keyword evidence="3 8" id="KW-0813">Transport</keyword>
<evidence type="ECO:0008006" key="12">
    <source>
        <dbReference type="Google" id="ProtNLM"/>
    </source>
</evidence>
<dbReference type="PANTHER" id="PTHR43829:SF14">
    <property type="entry name" value="AQUAPORIN 3"/>
    <property type="match status" value="1"/>
</dbReference>
<evidence type="ECO:0000256" key="5">
    <source>
        <dbReference type="ARBA" id="ARBA00022737"/>
    </source>
</evidence>
<feature type="non-terminal residue" evidence="10">
    <location>
        <position position="267"/>
    </location>
</feature>
<feature type="transmembrane region" description="Helical" evidence="9">
    <location>
        <begin position="28"/>
        <end position="50"/>
    </location>
</feature>
<dbReference type="Gene3D" id="1.20.1080.10">
    <property type="entry name" value="Glycerol uptake facilitator protein"/>
    <property type="match status" value="1"/>
</dbReference>
<dbReference type="Pfam" id="PF00230">
    <property type="entry name" value="MIP"/>
    <property type="match status" value="1"/>
</dbReference>
<evidence type="ECO:0000313" key="10">
    <source>
        <dbReference type="EMBL" id="EPS95510.1"/>
    </source>
</evidence>
<evidence type="ECO:0000256" key="8">
    <source>
        <dbReference type="RuleBase" id="RU000477"/>
    </source>
</evidence>
<accession>S8F0Z3</accession>
<sequence>MSTFLYTYAGTGATAAYVLGNILGLANIGSVLTIGFAYSFGIVLALVIALPTSNGHANPAITIWAMLTRQCTPVRGLRLIVSQILGAYIACLLIYVQYHDLIKVAIETLEAKELYETVMFTAQGPGGIFGLYSTKGVHLGYVFLNEFVCDFLIAVVIFGCIDPTNPFSPPVLAPWIIGFTYGIVIWGFSPAAVAANSARDLGGRLAVLTLWGTPAAGGSYAAIAALTNIPATIAGGIFYYFILSDSDRVLTPAALELTAASSAYEQR</sequence>
<evidence type="ECO:0000256" key="6">
    <source>
        <dbReference type="ARBA" id="ARBA00022989"/>
    </source>
</evidence>
<dbReference type="InterPro" id="IPR023271">
    <property type="entry name" value="Aquaporin-like"/>
</dbReference>
<dbReference type="GO" id="GO:0005886">
    <property type="term" value="C:plasma membrane"/>
    <property type="evidence" value="ECO:0007669"/>
    <property type="project" value="TreeGrafter"/>
</dbReference>
<dbReference type="SUPFAM" id="SSF81338">
    <property type="entry name" value="Aquaporin-like"/>
    <property type="match status" value="1"/>
</dbReference>
<evidence type="ECO:0000313" key="11">
    <source>
        <dbReference type="Proteomes" id="UP000015241"/>
    </source>
</evidence>
<evidence type="ECO:0000256" key="9">
    <source>
        <dbReference type="SAM" id="Phobius"/>
    </source>
</evidence>
<evidence type="ECO:0000256" key="1">
    <source>
        <dbReference type="ARBA" id="ARBA00004141"/>
    </source>
</evidence>
<dbReference type="HOGENOM" id="CLU_020019_6_1_1"/>
<reference evidence="10 11" key="1">
    <citation type="journal article" date="2012" name="Science">
        <title>The Paleozoic origin of enzymatic lignin decomposition reconstructed from 31 fungal genomes.</title>
        <authorList>
            <person name="Floudas D."/>
            <person name="Binder M."/>
            <person name="Riley R."/>
            <person name="Barry K."/>
            <person name="Blanchette R.A."/>
            <person name="Henrissat B."/>
            <person name="Martinez A.T."/>
            <person name="Otillar R."/>
            <person name="Spatafora J.W."/>
            <person name="Yadav J.S."/>
            <person name="Aerts A."/>
            <person name="Benoit I."/>
            <person name="Boyd A."/>
            <person name="Carlson A."/>
            <person name="Copeland A."/>
            <person name="Coutinho P.M."/>
            <person name="de Vries R.P."/>
            <person name="Ferreira P."/>
            <person name="Findley K."/>
            <person name="Foster B."/>
            <person name="Gaskell J."/>
            <person name="Glotzer D."/>
            <person name="Gorecki P."/>
            <person name="Heitman J."/>
            <person name="Hesse C."/>
            <person name="Hori C."/>
            <person name="Igarashi K."/>
            <person name="Jurgens J.A."/>
            <person name="Kallen N."/>
            <person name="Kersten P."/>
            <person name="Kohler A."/>
            <person name="Kuees U."/>
            <person name="Kumar T.K.A."/>
            <person name="Kuo A."/>
            <person name="LaButti K."/>
            <person name="Larrondo L.F."/>
            <person name="Lindquist E."/>
            <person name="Ling A."/>
            <person name="Lombard V."/>
            <person name="Lucas S."/>
            <person name="Lundell T."/>
            <person name="Martin R."/>
            <person name="McLaughlin D.J."/>
            <person name="Morgenstern I."/>
            <person name="Morin E."/>
            <person name="Murat C."/>
            <person name="Nagy L.G."/>
            <person name="Nolan M."/>
            <person name="Ohm R.A."/>
            <person name="Patyshakuliyeva A."/>
            <person name="Rokas A."/>
            <person name="Ruiz-Duenas F.J."/>
            <person name="Sabat G."/>
            <person name="Salamov A."/>
            <person name="Samejima M."/>
            <person name="Schmutz J."/>
            <person name="Slot J.C."/>
            <person name="St John F."/>
            <person name="Stenlid J."/>
            <person name="Sun H."/>
            <person name="Sun S."/>
            <person name="Syed K."/>
            <person name="Tsang A."/>
            <person name="Wiebenga A."/>
            <person name="Young D."/>
            <person name="Pisabarro A."/>
            <person name="Eastwood D.C."/>
            <person name="Martin F."/>
            <person name="Cullen D."/>
            <person name="Grigoriev I.V."/>
            <person name="Hibbett D.S."/>
        </authorList>
    </citation>
    <scope>NUCLEOTIDE SEQUENCE</scope>
    <source>
        <strain evidence="11">FP-58527</strain>
    </source>
</reference>
<evidence type="ECO:0000256" key="2">
    <source>
        <dbReference type="ARBA" id="ARBA00006175"/>
    </source>
</evidence>
<dbReference type="InParanoid" id="S8F0Z3"/>
<feature type="transmembrane region" description="Helical" evidence="9">
    <location>
        <begin position="76"/>
        <end position="98"/>
    </location>
</feature>
<dbReference type="Proteomes" id="UP000015241">
    <property type="component" value="Unassembled WGS sequence"/>
</dbReference>
<dbReference type="InterPro" id="IPR000425">
    <property type="entry name" value="MIP"/>
</dbReference>
<dbReference type="AlphaFoldDB" id="S8F0Z3"/>
<feature type="transmembrane region" description="Helical" evidence="9">
    <location>
        <begin position="218"/>
        <end position="242"/>
    </location>
</feature>
<name>S8F0Z3_FOMSC</name>
<dbReference type="PANTHER" id="PTHR43829">
    <property type="entry name" value="AQUAPORIN OR AQUAGLYCEROPORIN RELATED"/>
    <property type="match status" value="1"/>
</dbReference>
<dbReference type="eggNOG" id="KOG0224">
    <property type="taxonomic scope" value="Eukaryota"/>
</dbReference>
<evidence type="ECO:0000256" key="4">
    <source>
        <dbReference type="ARBA" id="ARBA00022692"/>
    </source>
</evidence>
<keyword evidence="5" id="KW-0677">Repeat</keyword>
<dbReference type="OrthoDB" id="3222at2759"/>
<feature type="transmembrane region" description="Helical" evidence="9">
    <location>
        <begin position="173"/>
        <end position="198"/>
    </location>
</feature>
<keyword evidence="4 8" id="KW-0812">Transmembrane</keyword>
<dbReference type="STRING" id="743788.S8F0Z3"/>
<comment type="similarity">
    <text evidence="2 8">Belongs to the MIP/aquaporin (TC 1.A.8) family.</text>
</comment>
<feature type="transmembrane region" description="Helical" evidence="9">
    <location>
        <begin position="139"/>
        <end position="161"/>
    </location>
</feature>
<dbReference type="PRINTS" id="PR00783">
    <property type="entry name" value="MINTRINSICP"/>
</dbReference>
<evidence type="ECO:0000256" key="3">
    <source>
        <dbReference type="ARBA" id="ARBA00022448"/>
    </source>
</evidence>